<dbReference type="GO" id="GO:0050808">
    <property type="term" value="P:synapse organization"/>
    <property type="evidence" value="ECO:0007669"/>
    <property type="project" value="TreeGrafter"/>
</dbReference>
<dbReference type="InterPro" id="IPR003599">
    <property type="entry name" value="Ig_sub"/>
</dbReference>
<dbReference type="EnsemblMetazoa" id="XM_038189783.1">
    <property type="protein sequence ID" value="XP_038045711.1"/>
    <property type="gene ID" value="LOC119720198"/>
</dbReference>
<evidence type="ECO:0000259" key="6">
    <source>
        <dbReference type="PROSITE" id="PS50835"/>
    </source>
</evidence>
<organism evidence="7 8">
    <name type="scientific">Patiria miniata</name>
    <name type="common">Bat star</name>
    <name type="synonym">Asterina miniata</name>
    <dbReference type="NCBI Taxonomy" id="46514"/>
    <lineage>
        <taxon>Eukaryota</taxon>
        <taxon>Metazoa</taxon>
        <taxon>Echinodermata</taxon>
        <taxon>Eleutherozoa</taxon>
        <taxon>Asterozoa</taxon>
        <taxon>Asteroidea</taxon>
        <taxon>Valvatacea</taxon>
        <taxon>Valvatida</taxon>
        <taxon>Asterinidae</taxon>
        <taxon>Patiria</taxon>
    </lineage>
</organism>
<keyword evidence="3" id="KW-0393">Immunoglobulin domain</keyword>
<feature type="domain" description="Ig-like" evidence="6">
    <location>
        <begin position="41"/>
        <end position="112"/>
    </location>
</feature>
<sequence>MDPRGQYNLVHLVLRSLLILSLVSLNLGSDAASTGIKRGPPSAHTSDVTAIDKKQGENLEFSCSVDGNPPPTLSWFKDDNPLQKDTRISTDAKILTVLGLVVNDSGTYSCQAATCNTNGRNICSKFILTVTPYRVATRPIISSMDKQKVRIGTTATFDCQVQSTTPTTFEWWKTETSLSNNHRLTISDKIDIQVNAAPADFYFETLRIFTVNTADAGNYMCRAENDFGSRTKIAELEVITSATEPIISSMDKQKVRIGTTATFDCQVQSTTPTTFEWWKTTSSDNRRLVPISNKIEIRVNAVQADFHSETLMIFSVTWYDAGNYMCRAENDFGSDAKMAELEVTSAPKKPPPRRGGCMKFGAPGPLALILMAVCGYALGNQMFFD</sequence>
<dbReference type="InterPro" id="IPR013783">
    <property type="entry name" value="Ig-like_fold"/>
</dbReference>
<name>A0A913Z3X5_PATMI</name>
<dbReference type="CDD" id="cd00096">
    <property type="entry name" value="Ig"/>
    <property type="match status" value="1"/>
</dbReference>
<feature type="domain" description="Ig-like" evidence="6">
    <location>
        <begin position="245"/>
        <end position="344"/>
    </location>
</feature>
<dbReference type="InterPro" id="IPR050958">
    <property type="entry name" value="Cell_Adh-Cytoskel_Orgn"/>
</dbReference>
<feature type="transmembrane region" description="Helical" evidence="4">
    <location>
        <begin position="360"/>
        <end position="379"/>
    </location>
</feature>
<dbReference type="GO" id="GO:0005886">
    <property type="term" value="C:plasma membrane"/>
    <property type="evidence" value="ECO:0007669"/>
    <property type="project" value="TreeGrafter"/>
</dbReference>
<keyword evidence="8" id="KW-1185">Reference proteome</keyword>
<evidence type="ECO:0000313" key="7">
    <source>
        <dbReference type="EnsemblMetazoa" id="XP_038045711.1"/>
    </source>
</evidence>
<keyword evidence="4" id="KW-1133">Transmembrane helix</keyword>
<reference evidence="7" key="1">
    <citation type="submission" date="2022-11" db="UniProtKB">
        <authorList>
            <consortium name="EnsemblMetazoa"/>
        </authorList>
    </citation>
    <scope>IDENTIFICATION</scope>
</reference>
<dbReference type="SMART" id="SM00409">
    <property type="entry name" value="IG"/>
    <property type="match status" value="3"/>
</dbReference>
<feature type="chain" id="PRO_5037356374" description="Ig-like domain-containing protein" evidence="5">
    <location>
        <begin position="29"/>
        <end position="385"/>
    </location>
</feature>
<evidence type="ECO:0000313" key="8">
    <source>
        <dbReference type="Proteomes" id="UP000887568"/>
    </source>
</evidence>
<dbReference type="PROSITE" id="PS50835">
    <property type="entry name" value="IG_LIKE"/>
    <property type="match status" value="3"/>
</dbReference>
<dbReference type="FunFam" id="2.60.40.10:FF:000032">
    <property type="entry name" value="palladin isoform X1"/>
    <property type="match status" value="1"/>
</dbReference>
<keyword evidence="4" id="KW-0812">Transmembrane</keyword>
<dbReference type="InterPro" id="IPR007110">
    <property type="entry name" value="Ig-like_dom"/>
</dbReference>
<evidence type="ECO:0000256" key="5">
    <source>
        <dbReference type="SAM" id="SignalP"/>
    </source>
</evidence>
<feature type="signal peptide" evidence="5">
    <location>
        <begin position="1"/>
        <end position="28"/>
    </location>
</feature>
<evidence type="ECO:0000256" key="3">
    <source>
        <dbReference type="ARBA" id="ARBA00023319"/>
    </source>
</evidence>
<dbReference type="GO" id="GO:0030424">
    <property type="term" value="C:axon"/>
    <property type="evidence" value="ECO:0007669"/>
    <property type="project" value="TreeGrafter"/>
</dbReference>
<keyword evidence="1 5" id="KW-0732">Signal</keyword>
<dbReference type="GO" id="GO:0007156">
    <property type="term" value="P:homophilic cell adhesion via plasma membrane adhesion molecules"/>
    <property type="evidence" value="ECO:0007669"/>
    <property type="project" value="TreeGrafter"/>
</dbReference>
<dbReference type="OrthoDB" id="6019866at2759"/>
<keyword evidence="2" id="KW-1015">Disulfide bond</keyword>
<evidence type="ECO:0000256" key="1">
    <source>
        <dbReference type="ARBA" id="ARBA00022729"/>
    </source>
</evidence>
<dbReference type="SMART" id="SM00408">
    <property type="entry name" value="IGc2"/>
    <property type="match status" value="3"/>
</dbReference>
<protein>
    <recommendedName>
        <fullName evidence="6">Ig-like domain-containing protein</fullName>
    </recommendedName>
</protein>
<evidence type="ECO:0000256" key="2">
    <source>
        <dbReference type="ARBA" id="ARBA00023157"/>
    </source>
</evidence>
<accession>A0A913Z3X5</accession>
<dbReference type="AlphaFoldDB" id="A0A913Z3X5"/>
<dbReference type="PANTHER" id="PTHR45080:SF8">
    <property type="entry name" value="IG-LIKE DOMAIN-CONTAINING PROTEIN"/>
    <property type="match status" value="1"/>
</dbReference>
<dbReference type="PANTHER" id="PTHR45080">
    <property type="entry name" value="CONTACTIN 5"/>
    <property type="match status" value="1"/>
</dbReference>
<dbReference type="InterPro" id="IPR003598">
    <property type="entry name" value="Ig_sub2"/>
</dbReference>
<dbReference type="InterPro" id="IPR036179">
    <property type="entry name" value="Ig-like_dom_sf"/>
</dbReference>
<dbReference type="OMA" id="PTTFEWW"/>
<dbReference type="RefSeq" id="XP_038045711.1">
    <property type="nucleotide sequence ID" value="XM_038189783.1"/>
</dbReference>
<dbReference type="Pfam" id="PF07679">
    <property type="entry name" value="I-set"/>
    <property type="match status" value="3"/>
</dbReference>
<dbReference type="SUPFAM" id="SSF48726">
    <property type="entry name" value="Immunoglobulin"/>
    <property type="match status" value="3"/>
</dbReference>
<evidence type="ECO:0000256" key="4">
    <source>
        <dbReference type="SAM" id="Phobius"/>
    </source>
</evidence>
<dbReference type="GeneID" id="119720198"/>
<dbReference type="Gene3D" id="2.60.40.10">
    <property type="entry name" value="Immunoglobulins"/>
    <property type="match status" value="3"/>
</dbReference>
<proteinExistence type="predicted"/>
<dbReference type="Proteomes" id="UP000887568">
    <property type="component" value="Unplaced"/>
</dbReference>
<dbReference type="GO" id="GO:0008046">
    <property type="term" value="F:axon guidance receptor activity"/>
    <property type="evidence" value="ECO:0007669"/>
    <property type="project" value="TreeGrafter"/>
</dbReference>
<feature type="domain" description="Ig-like" evidence="6">
    <location>
        <begin position="139"/>
        <end position="237"/>
    </location>
</feature>
<keyword evidence="4" id="KW-0472">Membrane</keyword>
<dbReference type="InterPro" id="IPR013098">
    <property type="entry name" value="Ig_I-set"/>
</dbReference>
<dbReference type="GO" id="GO:0043025">
    <property type="term" value="C:neuronal cell body"/>
    <property type="evidence" value="ECO:0007669"/>
    <property type="project" value="TreeGrafter"/>
</dbReference>